<dbReference type="InterPro" id="IPR050483">
    <property type="entry name" value="CoA-transferase_III_domain"/>
</dbReference>
<dbReference type="Pfam" id="PF02515">
    <property type="entry name" value="CoA_transf_3"/>
    <property type="match status" value="1"/>
</dbReference>
<comment type="caution">
    <text evidence="2">The sequence shown here is derived from an EMBL/GenBank/DDBJ whole genome shotgun (WGS) entry which is preliminary data.</text>
</comment>
<dbReference type="Gene3D" id="3.30.1540.10">
    <property type="entry name" value="formyl-coa transferase, domain 3"/>
    <property type="match status" value="1"/>
</dbReference>
<organism evidence="2 3">
    <name type="scientific">Caballeronia sordidicola</name>
    <name type="common">Burkholderia sordidicola</name>
    <dbReference type="NCBI Taxonomy" id="196367"/>
    <lineage>
        <taxon>Bacteria</taxon>
        <taxon>Pseudomonadati</taxon>
        <taxon>Pseudomonadota</taxon>
        <taxon>Betaproteobacteria</taxon>
        <taxon>Burkholderiales</taxon>
        <taxon>Burkholderiaceae</taxon>
        <taxon>Caballeronia</taxon>
    </lineage>
</organism>
<gene>
    <name evidence="2" type="ORF">PAMC26577_39560</name>
</gene>
<dbReference type="AlphaFoldDB" id="A0A242M321"/>
<protein>
    <submittedName>
        <fullName evidence="2">L-carnitine dehydratase/bile acid-inducible protein F</fullName>
    </submittedName>
</protein>
<name>A0A242M321_CABSO</name>
<evidence type="ECO:0000256" key="1">
    <source>
        <dbReference type="ARBA" id="ARBA00022679"/>
    </source>
</evidence>
<dbReference type="EMBL" id="NBTZ01000181">
    <property type="protein sequence ID" value="OTP65335.1"/>
    <property type="molecule type" value="Genomic_DNA"/>
</dbReference>
<dbReference type="SUPFAM" id="SSF89796">
    <property type="entry name" value="CoA-transferase family III (CaiB/BaiF)"/>
    <property type="match status" value="1"/>
</dbReference>
<accession>A0A242M321</accession>
<dbReference type="InterPro" id="IPR044855">
    <property type="entry name" value="CoA-Trfase_III_dom3_sf"/>
</dbReference>
<dbReference type="InterPro" id="IPR023606">
    <property type="entry name" value="CoA-Trfase_III_dom_1_sf"/>
</dbReference>
<dbReference type="PANTHER" id="PTHR48207">
    <property type="entry name" value="SUCCINATE--HYDROXYMETHYLGLUTARATE COA-TRANSFERASE"/>
    <property type="match status" value="1"/>
</dbReference>
<evidence type="ECO:0000313" key="2">
    <source>
        <dbReference type="EMBL" id="OTP65335.1"/>
    </source>
</evidence>
<evidence type="ECO:0000313" key="3">
    <source>
        <dbReference type="Proteomes" id="UP000195221"/>
    </source>
</evidence>
<dbReference type="InterPro" id="IPR003673">
    <property type="entry name" value="CoA-Trfase_fam_III"/>
</dbReference>
<keyword evidence="1" id="KW-0808">Transferase</keyword>
<dbReference type="Proteomes" id="UP000195221">
    <property type="component" value="Unassembled WGS sequence"/>
</dbReference>
<dbReference type="Gene3D" id="3.40.50.10540">
    <property type="entry name" value="Crotonobetainyl-coa:carnitine coa-transferase, domain 1"/>
    <property type="match status" value="1"/>
</dbReference>
<proteinExistence type="predicted"/>
<dbReference type="PANTHER" id="PTHR48207:SF3">
    <property type="entry name" value="SUCCINATE--HYDROXYMETHYLGLUTARATE COA-TRANSFERASE"/>
    <property type="match status" value="1"/>
</dbReference>
<reference evidence="2 3" key="1">
    <citation type="submission" date="2017-03" db="EMBL/GenBank/DDBJ databases">
        <title>Genome analysis of strain PAMC 26577.</title>
        <authorList>
            <person name="Oh H.-M."/>
            <person name="Yang J.-A."/>
        </authorList>
    </citation>
    <scope>NUCLEOTIDE SEQUENCE [LARGE SCALE GENOMIC DNA]</scope>
    <source>
        <strain evidence="2 3">PAMC 26577</strain>
    </source>
</reference>
<dbReference type="GO" id="GO:0008410">
    <property type="term" value="F:CoA-transferase activity"/>
    <property type="evidence" value="ECO:0007669"/>
    <property type="project" value="TreeGrafter"/>
</dbReference>
<sequence length="395" mass="42790">MASICLPMETHTLTQHLDGSLAGIRVIDLSRVLGGPYCTQILADHGAEVIKIEPPLGDETRTWGPPFDGDTASYFLGVNRNKLGVSLDLSKEAAREKLLGLLDTADVLIENFKPGTLERWGIGYEQFLRARFPKLVHCRVSGFGADGPLGGLPGYDAAIQAMAGIMSVNGEAGGEPTRVGIPIVDMVTGLNAALGILMALREREGSQLGQFVESTLFDCALSILHPHTPNYFYSGKPPQRTGNAHPNITPYDMFHTGSVDIFLAVGNNAQFTALCEVILTPQLAADPRFESNKARTANRKDLRRALESVFEQWDGAKLADMLIRRGVPCAPVLSIDAALDLPHTAHREMVVQMEGYKGIASPIKLSRTPATYRTPPPRLNEHEAQVFDATRKGGA</sequence>